<sequence length="155" mass="17375">MEIRTLTNNLMADQPPHPERIVKDRQDPSQSAVPQANITTKTKRVVVVSGYGMALAQAQSEVKHIADLMRQNGKDVKFGVYPVAGRISGHMYVLLTEVEMPCEKEYGMKAINSEFNDPDLIVVVGSTDFFNTFPQFSHQSPYKKNLPEPILLLND</sequence>
<dbReference type="InterPro" id="IPR029035">
    <property type="entry name" value="DHS-like_NAD/FAD-binding_dom"/>
</dbReference>
<dbReference type="Proteomes" id="UP000014977">
    <property type="component" value="Unassembled WGS sequence"/>
</dbReference>
<dbReference type="GO" id="GO:0008750">
    <property type="term" value="F:proton-translocating NAD(P)+ transhydrogenase activity"/>
    <property type="evidence" value="ECO:0007669"/>
    <property type="project" value="UniProtKB-EC"/>
</dbReference>
<comment type="catalytic activity">
    <reaction evidence="9">
        <text>NAD(+) + NADPH + H(+)(in) = NADH + NADP(+) + H(+)(out)</text>
        <dbReference type="Rhea" id="RHEA:47992"/>
        <dbReference type="ChEBI" id="CHEBI:15378"/>
        <dbReference type="ChEBI" id="CHEBI:57540"/>
        <dbReference type="ChEBI" id="CHEBI:57783"/>
        <dbReference type="ChEBI" id="CHEBI:57945"/>
        <dbReference type="ChEBI" id="CHEBI:58349"/>
        <dbReference type="EC" id="7.1.1.1"/>
    </reaction>
</comment>
<evidence type="ECO:0000313" key="13">
    <source>
        <dbReference type="Proteomes" id="UP000014977"/>
    </source>
</evidence>
<keyword evidence="8" id="KW-0472">Membrane</keyword>
<keyword evidence="3" id="KW-0812">Transmembrane</keyword>
<evidence type="ECO:0000256" key="9">
    <source>
        <dbReference type="ARBA" id="ARBA00048202"/>
    </source>
</evidence>
<feature type="compositionally biased region" description="Basic and acidic residues" evidence="10">
    <location>
        <begin position="16"/>
        <end position="27"/>
    </location>
</feature>
<evidence type="ECO:0000256" key="10">
    <source>
        <dbReference type="SAM" id="MobiDB-lite"/>
    </source>
</evidence>
<evidence type="ECO:0000256" key="2">
    <source>
        <dbReference type="ARBA" id="ARBA00012943"/>
    </source>
</evidence>
<dbReference type="InterPro" id="IPR034300">
    <property type="entry name" value="PNTB-like"/>
</dbReference>
<feature type="compositionally biased region" description="Polar residues" evidence="10">
    <location>
        <begin position="1"/>
        <end position="11"/>
    </location>
</feature>
<organism evidence="12 13">
    <name type="scientific">Desulfococcus multivorans DSM 2059</name>
    <dbReference type="NCBI Taxonomy" id="1121405"/>
    <lineage>
        <taxon>Bacteria</taxon>
        <taxon>Pseudomonadati</taxon>
        <taxon>Thermodesulfobacteriota</taxon>
        <taxon>Desulfobacteria</taxon>
        <taxon>Desulfobacterales</taxon>
        <taxon>Desulfococcaceae</taxon>
        <taxon>Desulfococcus</taxon>
    </lineage>
</organism>
<dbReference type="PANTHER" id="PTHR44758:SF1">
    <property type="entry name" value="NAD(P) TRANSHYDROGENASE SUBUNIT BETA"/>
    <property type="match status" value="1"/>
</dbReference>
<dbReference type="eggNOG" id="COG1282">
    <property type="taxonomic scope" value="Bacteria"/>
</dbReference>
<dbReference type="EMBL" id="ATHJ01000088">
    <property type="protein sequence ID" value="EPR39672.1"/>
    <property type="molecule type" value="Genomic_DNA"/>
</dbReference>
<evidence type="ECO:0000256" key="8">
    <source>
        <dbReference type="ARBA" id="ARBA00023136"/>
    </source>
</evidence>
<dbReference type="STRING" id="897.B2D07_19295"/>
<reference evidence="12 13" key="1">
    <citation type="journal article" date="2013" name="Genome Announc.">
        <title>Draft genome sequences for three mercury-methylating, sulfate-reducing bacteria.</title>
        <authorList>
            <person name="Brown S.D."/>
            <person name="Hurt R.A.Jr."/>
            <person name="Gilmour C.C."/>
            <person name="Elias D.A."/>
        </authorList>
    </citation>
    <scope>NUCLEOTIDE SEQUENCE [LARGE SCALE GENOMIC DNA]</scope>
    <source>
        <strain evidence="12 13">DSM 2059</strain>
    </source>
</reference>
<comment type="subcellular location">
    <subcellularLocation>
        <location evidence="1">Membrane</location>
        <topology evidence="1">Multi-pass membrane protein</topology>
    </subcellularLocation>
</comment>
<gene>
    <name evidence="12" type="ORF">dsmv_2520</name>
</gene>
<protein>
    <recommendedName>
        <fullName evidence="2">proton-translocating NAD(P)(+) transhydrogenase</fullName>
        <ecNumber evidence="2">7.1.1.1</ecNumber>
    </recommendedName>
</protein>
<dbReference type="AlphaFoldDB" id="S7TR99"/>
<evidence type="ECO:0000256" key="4">
    <source>
        <dbReference type="ARBA" id="ARBA00022857"/>
    </source>
</evidence>
<proteinExistence type="predicted"/>
<dbReference type="Pfam" id="PF02233">
    <property type="entry name" value="PNTB"/>
    <property type="match status" value="1"/>
</dbReference>
<dbReference type="EC" id="7.1.1.1" evidence="2"/>
<comment type="caution">
    <text evidence="12">The sequence shown here is derived from an EMBL/GenBank/DDBJ whole genome shotgun (WGS) entry which is preliminary data.</text>
</comment>
<evidence type="ECO:0000256" key="1">
    <source>
        <dbReference type="ARBA" id="ARBA00004141"/>
    </source>
</evidence>
<name>S7TR99_DESML</name>
<dbReference type="Gene3D" id="3.40.50.1220">
    <property type="entry name" value="TPP-binding domain"/>
    <property type="match status" value="1"/>
</dbReference>
<keyword evidence="5" id="KW-1278">Translocase</keyword>
<evidence type="ECO:0000256" key="5">
    <source>
        <dbReference type="ARBA" id="ARBA00022967"/>
    </source>
</evidence>
<keyword evidence="7" id="KW-0520">NAD</keyword>
<evidence type="ECO:0000259" key="11">
    <source>
        <dbReference type="Pfam" id="PF02233"/>
    </source>
</evidence>
<keyword evidence="4" id="KW-0521">NADP</keyword>
<evidence type="ECO:0000256" key="7">
    <source>
        <dbReference type="ARBA" id="ARBA00023027"/>
    </source>
</evidence>
<dbReference type="PANTHER" id="PTHR44758">
    <property type="entry name" value="NAD(P) TRANSHYDROGENASE SUBUNIT BETA"/>
    <property type="match status" value="1"/>
</dbReference>
<keyword evidence="13" id="KW-1185">Reference proteome</keyword>
<accession>S7TR99</accession>
<evidence type="ECO:0000256" key="3">
    <source>
        <dbReference type="ARBA" id="ARBA00022692"/>
    </source>
</evidence>
<evidence type="ECO:0000313" key="12">
    <source>
        <dbReference type="EMBL" id="EPR39672.1"/>
    </source>
</evidence>
<dbReference type="SUPFAM" id="SSF52467">
    <property type="entry name" value="DHS-like NAD/FAD-binding domain"/>
    <property type="match status" value="1"/>
</dbReference>
<feature type="region of interest" description="Disordered" evidence="10">
    <location>
        <begin position="1"/>
        <end position="33"/>
    </location>
</feature>
<evidence type="ECO:0000256" key="6">
    <source>
        <dbReference type="ARBA" id="ARBA00022989"/>
    </source>
</evidence>
<feature type="domain" description="NADP transhydrogenase beta-like" evidence="11">
    <location>
        <begin position="28"/>
        <end position="142"/>
    </location>
</feature>
<keyword evidence="6" id="KW-1133">Transmembrane helix</keyword>
<dbReference type="GO" id="GO:0016020">
    <property type="term" value="C:membrane"/>
    <property type="evidence" value="ECO:0007669"/>
    <property type="project" value="UniProtKB-SubCell"/>
</dbReference>